<dbReference type="OrthoDB" id="6633at2157"/>
<dbReference type="HOGENOM" id="CLU_011276_7_1_2"/>
<dbReference type="InterPro" id="IPR050161">
    <property type="entry name" value="Siro_Cobalamin_biosynth"/>
</dbReference>
<protein>
    <submittedName>
        <fullName evidence="9">Precorrin-4 C11-methyltransferase</fullName>
    </submittedName>
</protein>
<evidence type="ECO:0000256" key="6">
    <source>
        <dbReference type="ARBA" id="ARBA00022691"/>
    </source>
</evidence>
<keyword evidence="10" id="KW-1185">Reference proteome</keyword>
<dbReference type="STRING" id="671065.MetMK1DRAFT_00020080"/>
<dbReference type="EMBL" id="JH597768">
    <property type="protein sequence ID" value="EHP69259.1"/>
    <property type="molecule type" value="Genomic_DNA"/>
</dbReference>
<evidence type="ECO:0000259" key="8">
    <source>
        <dbReference type="Pfam" id="PF00590"/>
    </source>
</evidence>
<dbReference type="NCBIfam" id="TIGR01465">
    <property type="entry name" value="cobM_cbiF"/>
    <property type="match status" value="1"/>
</dbReference>
<evidence type="ECO:0000313" key="10">
    <source>
        <dbReference type="Proteomes" id="UP000003980"/>
    </source>
</evidence>
<comment type="similarity">
    <text evidence="2 7">Belongs to the precorrin methyltransferase family.</text>
</comment>
<dbReference type="Pfam" id="PF00590">
    <property type="entry name" value="TP_methylase"/>
    <property type="match status" value="1"/>
</dbReference>
<dbReference type="InterPro" id="IPR035996">
    <property type="entry name" value="4pyrrol_Methylase_sf"/>
</dbReference>
<dbReference type="CDD" id="cd11641">
    <property type="entry name" value="Precorrin-4_C11-MT"/>
    <property type="match status" value="1"/>
</dbReference>
<evidence type="ECO:0000256" key="2">
    <source>
        <dbReference type="ARBA" id="ARBA00005879"/>
    </source>
</evidence>
<gene>
    <name evidence="9" type="ORF">MetMK1DRAFT_00020080</name>
</gene>
<dbReference type="Proteomes" id="UP000003980">
    <property type="component" value="Unassembled WGS sequence"/>
</dbReference>
<dbReference type="PROSITE" id="PS00839">
    <property type="entry name" value="SUMT_1"/>
    <property type="match status" value="1"/>
</dbReference>
<dbReference type="Gene3D" id="3.40.1010.10">
    <property type="entry name" value="Cobalt-precorrin-4 Transmethylase, Domain 1"/>
    <property type="match status" value="1"/>
</dbReference>
<accession>H2C632</accession>
<dbReference type="PANTHER" id="PTHR45790:SF4">
    <property type="entry name" value="COBALT-PRECORRIN-4 C(11)-METHYLTRANSFERASE"/>
    <property type="match status" value="1"/>
</dbReference>
<evidence type="ECO:0000256" key="3">
    <source>
        <dbReference type="ARBA" id="ARBA00022573"/>
    </source>
</evidence>
<dbReference type="PANTHER" id="PTHR45790">
    <property type="entry name" value="SIROHEME SYNTHASE-RELATED"/>
    <property type="match status" value="1"/>
</dbReference>
<comment type="pathway">
    <text evidence="1">Cofactor biosynthesis; adenosylcobalamin biosynthesis.</text>
</comment>
<keyword evidence="4 7" id="KW-0489">Methyltransferase</keyword>
<name>H2C632_9CREN</name>
<dbReference type="InterPro" id="IPR006362">
    <property type="entry name" value="Cbl_synth_CobM/CibF"/>
</dbReference>
<evidence type="ECO:0000256" key="5">
    <source>
        <dbReference type="ARBA" id="ARBA00022679"/>
    </source>
</evidence>
<dbReference type="InterPro" id="IPR003043">
    <property type="entry name" value="Uropor_MeTrfase_CS"/>
</dbReference>
<dbReference type="Gene3D" id="3.30.950.10">
    <property type="entry name" value="Methyltransferase, Cobalt-precorrin-4 Transmethylase, Domain 2"/>
    <property type="match status" value="1"/>
</dbReference>
<reference evidence="9 10" key="1">
    <citation type="submission" date="2012-01" db="EMBL/GenBank/DDBJ databases">
        <title>Improved High-Quality Draft sequence of Metallosphaera yellowstonensis MK1.</title>
        <authorList>
            <consortium name="US DOE Joint Genome Institute"/>
            <person name="Lucas S."/>
            <person name="Han J."/>
            <person name="Cheng J.-F."/>
            <person name="Goodwin L."/>
            <person name="Pitluck S."/>
            <person name="Peters L."/>
            <person name="Teshima H."/>
            <person name="Detter J.C."/>
            <person name="Han C."/>
            <person name="Tapia R."/>
            <person name="Land M."/>
            <person name="Hauser L."/>
            <person name="Kyrpides N."/>
            <person name="Kozubal M."/>
            <person name="Macur R.E."/>
            <person name="Jay Z."/>
            <person name="Inskeep W."/>
            <person name="Woyke T."/>
        </authorList>
    </citation>
    <scope>NUCLEOTIDE SEQUENCE [LARGE SCALE GENOMIC DNA]</scope>
    <source>
        <strain evidence="9 10">MK1</strain>
    </source>
</reference>
<dbReference type="InterPro" id="IPR014776">
    <property type="entry name" value="4pyrrole_Mease_sub2"/>
</dbReference>
<proteinExistence type="inferred from homology"/>
<dbReference type="InterPro" id="IPR014777">
    <property type="entry name" value="4pyrrole_Mease_sub1"/>
</dbReference>
<dbReference type="SUPFAM" id="SSF53790">
    <property type="entry name" value="Tetrapyrrole methylase"/>
    <property type="match status" value="1"/>
</dbReference>
<feature type="domain" description="Tetrapyrrole methylase" evidence="8">
    <location>
        <begin position="5"/>
        <end position="213"/>
    </location>
</feature>
<keyword evidence="5 7" id="KW-0808">Transferase</keyword>
<keyword evidence="6" id="KW-0949">S-adenosyl-L-methionine</keyword>
<evidence type="ECO:0000256" key="4">
    <source>
        <dbReference type="ARBA" id="ARBA00022603"/>
    </source>
</evidence>
<keyword evidence="3" id="KW-0169">Cobalamin biosynthesis</keyword>
<dbReference type="eggNOG" id="arCOG00645">
    <property type="taxonomic scope" value="Archaea"/>
</dbReference>
<evidence type="ECO:0000256" key="1">
    <source>
        <dbReference type="ARBA" id="ARBA00004953"/>
    </source>
</evidence>
<evidence type="ECO:0000256" key="7">
    <source>
        <dbReference type="RuleBase" id="RU003960"/>
    </source>
</evidence>
<dbReference type="UniPathway" id="UPA00148"/>
<evidence type="ECO:0000313" key="9">
    <source>
        <dbReference type="EMBL" id="EHP69259.1"/>
    </source>
</evidence>
<dbReference type="GO" id="GO:0032259">
    <property type="term" value="P:methylation"/>
    <property type="evidence" value="ECO:0007669"/>
    <property type="project" value="UniProtKB-KW"/>
</dbReference>
<dbReference type="GO" id="GO:0046026">
    <property type="term" value="F:precorrin-4 C11-methyltransferase activity"/>
    <property type="evidence" value="ECO:0007669"/>
    <property type="project" value="InterPro"/>
</dbReference>
<dbReference type="GO" id="GO:0009236">
    <property type="term" value="P:cobalamin biosynthetic process"/>
    <property type="evidence" value="ECO:0007669"/>
    <property type="project" value="UniProtKB-UniPathway"/>
</dbReference>
<dbReference type="InterPro" id="IPR000878">
    <property type="entry name" value="4pyrrol_Mease"/>
</dbReference>
<dbReference type="AlphaFoldDB" id="H2C632"/>
<organism evidence="9 10">
    <name type="scientific">Metallosphaera yellowstonensis MK1</name>
    <dbReference type="NCBI Taxonomy" id="671065"/>
    <lineage>
        <taxon>Archaea</taxon>
        <taxon>Thermoproteota</taxon>
        <taxon>Thermoprotei</taxon>
        <taxon>Sulfolobales</taxon>
        <taxon>Sulfolobaceae</taxon>
        <taxon>Metallosphaera</taxon>
    </lineage>
</organism>
<sequence>MQRGRVVFVGAGPGDPELITVRGRNYLEDADVVIYAGSLVNPDIVRRWARKDAEVVDSASLTLEEITELMIRRAKEGKLVVRLKSGDFSIYGALMEEIWALQDAEVPYELVPGITAALSAASVAGIELTLPKVSQTLIITRGSARVQMEGSIRDYAPFVNRGASLAIYTGVHIVDKVVRELKEGGVTDDTPVVVVYKAGWPDQKIVRTTVDQLVSRVKEEKIFKDAVIIVGKVANPERYRDEVRSSVYDPSHAHSFRPKRREE</sequence>
<dbReference type="PROSITE" id="PS00840">
    <property type="entry name" value="SUMT_2"/>
    <property type="match status" value="1"/>
</dbReference>
<dbReference type="RefSeq" id="WP_009073119.1">
    <property type="nucleotide sequence ID" value="NZ_JH597768.1"/>
</dbReference>